<evidence type="ECO:0000313" key="3">
    <source>
        <dbReference type="Proteomes" id="UP000272942"/>
    </source>
</evidence>
<feature type="region of interest" description="Disordered" evidence="1">
    <location>
        <begin position="509"/>
        <end position="533"/>
    </location>
</feature>
<feature type="compositionally biased region" description="Basic and acidic residues" evidence="1">
    <location>
        <begin position="14"/>
        <end position="23"/>
    </location>
</feature>
<protein>
    <submittedName>
        <fullName evidence="2">Uncharacterized protein</fullName>
    </submittedName>
</protein>
<feature type="region of interest" description="Disordered" evidence="1">
    <location>
        <begin position="64"/>
        <end position="95"/>
    </location>
</feature>
<feature type="compositionally biased region" description="Low complexity" evidence="1">
    <location>
        <begin position="600"/>
        <end position="620"/>
    </location>
</feature>
<accession>A0A3P8HIR8</accession>
<dbReference type="AlphaFoldDB" id="A0A3P8HIR8"/>
<evidence type="ECO:0000313" key="2">
    <source>
        <dbReference type="EMBL" id="VDP94261.1"/>
    </source>
</evidence>
<keyword evidence="3" id="KW-1185">Reference proteome</keyword>
<feature type="compositionally biased region" description="Basic and acidic residues" evidence="1">
    <location>
        <begin position="320"/>
        <end position="336"/>
    </location>
</feature>
<feature type="region of interest" description="Disordered" evidence="1">
    <location>
        <begin position="1"/>
        <end position="50"/>
    </location>
</feature>
<feature type="region of interest" description="Disordered" evidence="1">
    <location>
        <begin position="424"/>
        <end position="457"/>
    </location>
</feature>
<proteinExistence type="predicted"/>
<gene>
    <name evidence="2" type="ORF">ECPE_LOCUS16987</name>
</gene>
<organism evidence="2 3">
    <name type="scientific">Echinostoma caproni</name>
    <dbReference type="NCBI Taxonomy" id="27848"/>
    <lineage>
        <taxon>Eukaryota</taxon>
        <taxon>Metazoa</taxon>
        <taxon>Spiralia</taxon>
        <taxon>Lophotrochozoa</taxon>
        <taxon>Platyhelminthes</taxon>
        <taxon>Trematoda</taxon>
        <taxon>Digenea</taxon>
        <taxon>Plagiorchiida</taxon>
        <taxon>Echinostomata</taxon>
        <taxon>Echinostomatoidea</taxon>
        <taxon>Echinostomatidae</taxon>
        <taxon>Echinostoma</taxon>
    </lineage>
</organism>
<reference evidence="2 3" key="1">
    <citation type="submission" date="2018-11" db="EMBL/GenBank/DDBJ databases">
        <authorList>
            <consortium name="Pathogen Informatics"/>
        </authorList>
    </citation>
    <scope>NUCLEOTIDE SEQUENCE [LARGE SCALE GENOMIC DNA]</scope>
    <source>
        <strain evidence="2 3">Egypt</strain>
    </source>
</reference>
<evidence type="ECO:0000256" key="1">
    <source>
        <dbReference type="SAM" id="MobiDB-lite"/>
    </source>
</evidence>
<feature type="compositionally biased region" description="Polar residues" evidence="1">
    <location>
        <begin position="355"/>
        <end position="370"/>
    </location>
</feature>
<feature type="region of interest" description="Disordered" evidence="1">
    <location>
        <begin position="314"/>
        <end position="336"/>
    </location>
</feature>
<feature type="compositionally biased region" description="Polar residues" evidence="1">
    <location>
        <begin position="446"/>
        <end position="457"/>
    </location>
</feature>
<feature type="non-terminal residue" evidence="2">
    <location>
        <position position="991"/>
    </location>
</feature>
<feature type="region of interest" description="Disordered" evidence="1">
    <location>
        <begin position="600"/>
        <end position="656"/>
    </location>
</feature>
<feature type="compositionally biased region" description="Polar residues" evidence="1">
    <location>
        <begin position="64"/>
        <end position="80"/>
    </location>
</feature>
<dbReference type="OrthoDB" id="6284202at2759"/>
<feature type="compositionally biased region" description="Polar residues" evidence="1">
    <location>
        <begin position="635"/>
        <end position="652"/>
    </location>
</feature>
<feature type="region of interest" description="Disordered" evidence="1">
    <location>
        <begin position="354"/>
        <end position="377"/>
    </location>
</feature>
<dbReference type="EMBL" id="UZAN01066880">
    <property type="protein sequence ID" value="VDP94261.1"/>
    <property type="molecule type" value="Genomic_DNA"/>
</dbReference>
<name>A0A3P8HIR8_9TREM</name>
<dbReference type="Proteomes" id="UP000272942">
    <property type="component" value="Unassembled WGS sequence"/>
</dbReference>
<sequence>MPSHSPIPLNCFDESDRFSDSERSSVSTVPMRLDQTGFDPVGDPDSKGLVHHSPIQAISISSTEALTNASSPMSRQSSEETVPMRLLATPSPPDLDRDLNDPLTVNWFALNCASSLYGGIHGGANEFTLAFDPAPWRYRRLSEPDDPMRHARQTIAPWRRVRSAPSLFICTNGGMSRGSDCADLDQLSTASNERNQLQEGMSTTTALTVIDLQLDESHLIYETQPEEQFQLASFVEESTPIYFVTCSVAHPWCMSCWVERLLPLADLDSQVAECSPHTESSQSQHVNLWEPTENVTSVCSALRSPDDMQLQSEPLAKLGDSQEKRTTSPDFSHTKEPQVADCQLQNFLPHPVRSEVTQSPVSSPSDEQPTVLSASPVGASSVAATDCFNWHPLGMRSPVDQSTCLTGSDGAGSMGTLPVKMSSRYSLTPESESRDLDGDEVVEPLSESSDFVSPDVNQLVGNCSSSSGSSGSYSTHTTLQMLLAPNFGMEPNANAPVVSFTAQASPNPGIGCDSDGPKFPPPPSQLASSSTIPSNYEPSKQIYPSISLSFNTSMQNDHVVSISCPTIAQTRSSSPDLVIAARTTMHPNLMTTVSASTSISELTLSPSPSTTPVTTIPTHSASRAAPRQRRLARHSSATNPTPQGSKGTTSVAPRSRKFVSTPVTWLPTSSSICDSGVNSNSINFFGPIDESASAISERHMLPNQTNAVTTTVSGPFHSTNLGSLPSTSGMRLNDRLGSMLPLCTDPMNYYSTSLSSYSTFPESTTYTPYTSAYSLSAPLGYNPVTVNEMGAPVFSTKTSYESLSSFDSGNVFHPASSEQHQLMQRSEDQTMFSSAVCSETQESYRTHYRQKTGPAPNNTGNFYTNPPHFHADYGHHSAHISAQPNQSMDLAHLSFTSQNGTTPGTVMDSVSCMNSAPIAQTNFITPMTLTAAPPSSAPPSSLQTPLFIEPNLTPCTTVAHTLLTGAPTYMTPVTVVPTTGPVTDTSTLTNW</sequence>